<evidence type="ECO:0008006" key="14">
    <source>
        <dbReference type="Google" id="ProtNLM"/>
    </source>
</evidence>
<keyword evidence="13" id="KW-1185">Reference proteome</keyword>
<dbReference type="Pfam" id="PF02699">
    <property type="entry name" value="YajC"/>
    <property type="match status" value="1"/>
</dbReference>
<evidence type="ECO:0000256" key="1">
    <source>
        <dbReference type="ARBA" id="ARBA00004162"/>
    </source>
</evidence>
<evidence type="ECO:0000256" key="11">
    <source>
        <dbReference type="SAM" id="Phobius"/>
    </source>
</evidence>
<dbReference type="NCBIfam" id="TIGR00739">
    <property type="entry name" value="yajC"/>
    <property type="match status" value="1"/>
</dbReference>
<comment type="similarity">
    <text evidence="2">Belongs to the YajC family.</text>
</comment>
<evidence type="ECO:0000256" key="7">
    <source>
        <dbReference type="ARBA" id="ARBA00022989"/>
    </source>
</evidence>
<accession>A0A0R2CEM0</accession>
<proteinExistence type="inferred from homology"/>
<protein>
    <recommendedName>
        <fullName evidence="14">Preprotein translocase subunit YajC</fullName>
    </recommendedName>
</protein>
<name>A0A0R2CEM0_9LACO</name>
<dbReference type="GO" id="GO:0005886">
    <property type="term" value="C:plasma membrane"/>
    <property type="evidence" value="ECO:0007669"/>
    <property type="project" value="UniProtKB-SubCell"/>
</dbReference>
<evidence type="ECO:0000256" key="2">
    <source>
        <dbReference type="ARBA" id="ARBA00006742"/>
    </source>
</evidence>
<organism evidence="12 13">
    <name type="scientific">Lacticaseibacillus thailandensis DSM 22698 = JCM 13996</name>
    <dbReference type="NCBI Taxonomy" id="1423810"/>
    <lineage>
        <taxon>Bacteria</taxon>
        <taxon>Bacillati</taxon>
        <taxon>Bacillota</taxon>
        <taxon>Bacilli</taxon>
        <taxon>Lactobacillales</taxon>
        <taxon>Lactobacillaceae</taxon>
        <taxon>Lacticaseibacillus</taxon>
    </lineage>
</organism>
<evidence type="ECO:0000256" key="3">
    <source>
        <dbReference type="ARBA" id="ARBA00022448"/>
    </source>
</evidence>
<feature type="transmembrane region" description="Helical" evidence="11">
    <location>
        <begin position="12"/>
        <end position="29"/>
    </location>
</feature>
<dbReference type="AlphaFoldDB" id="A0A0R2CEM0"/>
<evidence type="ECO:0000256" key="4">
    <source>
        <dbReference type="ARBA" id="ARBA00022475"/>
    </source>
</evidence>
<dbReference type="RefSeq" id="WP_225353515.1">
    <property type="nucleotide sequence ID" value="NZ_AYZK01000005.1"/>
</dbReference>
<dbReference type="Proteomes" id="UP000051789">
    <property type="component" value="Unassembled WGS sequence"/>
</dbReference>
<dbReference type="SMART" id="SM01323">
    <property type="entry name" value="YajC"/>
    <property type="match status" value="1"/>
</dbReference>
<comment type="subcellular location">
    <subcellularLocation>
        <location evidence="1">Cell membrane</location>
        <topology evidence="1">Single-pass membrane protein</topology>
    </subcellularLocation>
</comment>
<evidence type="ECO:0000313" key="13">
    <source>
        <dbReference type="Proteomes" id="UP000051789"/>
    </source>
</evidence>
<evidence type="ECO:0000256" key="9">
    <source>
        <dbReference type="ARBA" id="ARBA00023136"/>
    </source>
</evidence>
<sequence length="136" mass="14172">MIFGASTGMGPVTIILIILMVVLMYFSMVRGPKKQQQQRQQMFNGLKKGDSVVTVGGLYGVIDSMDQEHGQIVLDCNGVYLTFATQAISRVEKHADAAKATTPAGADSAAADTADAAVSDAADSSAAASETNDEAK</sequence>
<dbReference type="GO" id="GO:0015031">
    <property type="term" value="P:protein transport"/>
    <property type="evidence" value="ECO:0007669"/>
    <property type="project" value="UniProtKB-KW"/>
</dbReference>
<dbReference type="PATRIC" id="fig|1423810.4.peg.1732"/>
<comment type="caution">
    <text evidence="12">The sequence shown here is derived from an EMBL/GenBank/DDBJ whole genome shotgun (WGS) entry which is preliminary data.</text>
</comment>
<feature type="compositionally biased region" description="Low complexity" evidence="10">
    <location>
        <begin position="98"/>
        <end position="129"/>
    </location>
</feature>
<keyword evidence="5 11" id="KW-0812">Transmembrane</keyword>
<evidence type="ECO:0000256" key="8">
    <source>
        <dbReference type="ARBA" id="ARBA00023010"/>
    </source>
</evidence>
<keyword evidence="9 11" id="KW-0472">Membrane</keyword>
<dbReference type="PANTHER" id="PTHR33909:SF1">
    <property type="entry name" value="SEC TRANSLOCON ACCESSORY COMPLEX SUBUNIT YAJC"/>
    <property type="match status" value="1"/>
</dbReference>
<evidence type="ECO:0000313" key="12">
    <source>
        <dbReference type="EMBL" id="KRM86827.1"/>
    </source>
</evidence>
<dbReference type="EMBL" id="AYZK01000005">
    <property type="protein sequence ID" value="KRM86827.1"/>
    <property type="molecule type" value="Genomic_DNA"/>
</dbReference>
<dbReference type="STRING" id="1423810.FD19_GL001685"/>
<evidence type="ECO:0000256" key="10">
    <source>
        <dbReference type="SAM" id="MobiDB-lite"/>
    </source>
</evidence>
<dbReference type="InterPro" id="IPR003849">
    <property type="entry name" value="Preprotein_translocase_YajC"/>
</dbReference>
<reference evidence="12 13" key="1">
    <citation type="journal article" date="2015" name="Genome Announc.">
        <title>Expanding the biotechnology potential of lactobacilli through comparative genomics of 213 strains and associated genera.</title>
        <authorList>
            <person name="Sun Z."/>
            <person name="Harris H.M."/>
            <person name="McCann A."/>
            <person name="Guo C."/>
            <person name="Argimon S."/>
            <person name="Zhang W."/>
            <person name="Yang X."/>
            <person name="Jeffery I.B."/>
            <person name="Cooney J.C."/>
            <person name="Kagawa T.F."/>
            <person name="Liu W."/>
            <person name="Song Y."/>
            <person name="Salvetti E."/>
            <person name="Wrobel A."/>
            <person name="Rasinkangas P."/>
            <person name="Parkhill J."/>
            <person name="Rea M.C."/>
            <person name="O'Sullivan O."/>
            <person name="Ritari J."/>
            <person name="Douillard F.P."/>
            <person name="Paul Ross R."/>
            <person name="Yang R."/>
            <person name="Briner A.E."/>
            <person name="Felis G.E."/>
            <person name="de Vos W.M."/>
            <person name="Barrangou R."/>
            <person name="Klaenhammer T.R."/>
            <person name="Caufield P.W."/>
            <person name="Cui Y."/>
            <person name="Zhang H."/>
            <person name="O'Toole P.W."/>
        </authorList>
    </citation>
    <scope>NUCLEOTIDE SEQUENCE [LARGE SCALE GENOMIC DNA]</scope>
    <source>
        <strain evidence="12 13">DSM 22698</strain>
    </source>
</reference>
<feature type="region of interest" description="Disordered" evidence="10">
    <location>
        <begin position="94"/>
        <end position="136"/>
    </location>
</feature>
<keyword evidence="6" id="KW-0653">Protein transport</keyword>
<gene>
    <name evidence="12" type="ORF">FD19_GL001685</name>
</gene>
<evidence type="ECO:0000256" key="5">
    <source>
        <dbReference type="ARBA" id="ARBA00022692"/>
    </source>
</evidence>
<keyword evidence="4" id="KW-1003">Cell membrane</keyword>
<dbReference type="PRINTS" id="PR01853">
    <property type="entry name" value="YAJCTRNLCASE"/>
</dbReference>
<evidence type="ECO:0000256" key="6">
    <source>
        <dbReference type="ARBA" id="ARBA00022927"/>
    </source>
</evidence>
<keyword evidence="3" id="KW-0813">Transport</keyword>
<keyword evidence="7 11" id="KW-1133">Transmembrane helix</keyword>
<keyword evidence="8" id="KW-0811">Translocation</keyword>
<dbReference type="PANTHER" id="PTHR33909">
    <property type="entry name" value="SEC TRANSLOCON ACCESSORY COMPLEX SUBUNIT YAJC"/>
    <property type="match status" value="1"/>
</dbReference>